<dbReference type="SUPFAM" id="SSF52949">
    <property type="entry name" value="Macro domain-like"/>
    <property type="match status" value="1"/>
</dbReference>
<dbReference type="EC" id="3.4.11.10" evidence="7"/>
<dbReference type="InterPro" id="IPR000819">
    <property type="entry name" value="Peptidase_M17_C"/>
</dbReference>
<keyword evidence="5 7" id="KW-0645">Protease</keyword>
<dbReference type="InterPro" id="IPR011356">
    <property type="entry name" value="Leucine_aapep/pepB"/>
</dbReference>
<dbReference type="Pfam" id="PF00883">
    <property type="entry name" value="Peptidase_M17"/>
    <property type="match status" value="1"/>
</dbReference>
<dbReference type="EMBL" id="BSDY01000002">
    <property type="protein sequence ID" value="GLI54920.1"/>
    <property type="molecule type" value="Genomic_DNA"/>
</dbReference>
<feature type="binding site" evidence="7">
    <location>
        <position position="245"/>
    </location>
    <ligand>
        <name>Mn(2+)</name>
        <dbReference type="ChEBI" id="CHEBI:29035"/>
        <label>2</label>
    </ligand>
</feature>
<dbReference type="Gene3D" id="3.40.220.10">
    <property type="entry name" value="Leucine Aminopeptidase, subunit E, domain 1"/>
    <property type="match status" value="1"/>
</dbReference>
<gene>
    <name evidence="7 9" type="primary">pepA</name>
    <name evidence="9" type="ORF">PM10SUCC1_04350</name>
</gene>
<dbReference type="Pfam" id="PF02789">
    <property type="entry name" value="Peptidase_M17_N"/>
    <property type="match status" value="1"/>
</dbReference>
<dbReference type="PANTHER" id="PTHR11963:SF23">
    <property type="entry name" value="CYTOSOL AMINOPEPTIDASE"/>
    <property type="match status" value="1"/>
</dbReference>
<feature type="domain" description="Cytosol aminopeptidase" evidence="8">
    <location>
        <begin position="325"/>
        <end position="332"/>
    </location>
</feature>
<evidence type="ECO:0000256" key="2">
    <source>
        <dbReference type="ARBA" id="ARBA00000967"/>
    </source>
</evidence>
<keyword evidence="6 7" id="KW-0378">Hydrolase</keyword>
<feature type="active site" evidence="7">
    <location>
        <position position="257"/>
    </location>
</feature>
<comment type="catalytic activity">
    <reaction evidence="2 7">
        <text>Release of an N-terminal amino acid, preferentially leucine, but not glutamic or aspartic acids.</text>
        <dbReference type="EC" id="3.4.11.10"/>
    </reaction>
</comment>
<keyword evidence="7" id="KW-0464">Manganese</keyword>
<feature type="binding site" evidence="7">
    <location>
        <position position="268"/>
    </location>
    <ligand>
        <name>Mn(2+)</name>
        <dbReference type="ChEBI" id="CHEBI:29035"/>
        <label>2</label>
    </ligand>
</feature>
<dbReference type="AlphaFoldDB" id="A0A9W6LMH3"/>
<comment type="similarity">
    <text evidence="3 7">Belongs to the peptidase M17 family.</text>
</comment>
<organism evidence="9 10">
    <name type="scientific">Propionigenium maris DSM 9537</name>
    <dbReference type="NCBI Taxonomy" id="1123000"/>
    <lineage>
        <taxon>Bacteria</taxon>
        <taxon>Fusobacteriati</taxon>
        <taxon>Fusobacteriota</taxon>
        <taxon>Fusobacteriia</taxon>
        <taxon>Fusobacteriales</taxon>
        <taxon>Fusobacteriaceae</taxon>
        <taxon>Propionigenium</taxon>
    </lineage>
</organism>
<comment type="caution">
    <text evidence="9">The sequence shown here is derived from an EMBL/GenBank/DDBJ whole genome shotgun (WGS) entry which is preliminary data.</text>
</comment>
<dbReference type="GO" id="GO:0006508">
    <property type="term" value="P:proteolysis"/>
    <property type="evidence" value="ECO:0007669"/>
    <property type="project" value="UniProtKB-KW"/>
</dbReference>
<dbReference type="PANTHER" id="PTHR11963">
    <property type="entry name" value="LEUCINE AMINOPEPTIDASE-RELATED"/>
    <property type="match status" value="1"/>
</dbReference>
<feature type="binding site" evidence="7">
    <location>
        <position position="327"/>
    </location>
    <ligand>
        <name>Mn(2+)</name>
        <dbReference type="ChEBI" id="CHEBI:29035"/>
        <label>1</label>
    </ligand>
</feature>
<evidence type="ECO:0000256" key="5">
    <source>
        <dbReference type="ARBA" id="ARBA00022670"/>
    </source>
</evidence>
<dbReference type="NCBIfam" id="NF002083">
    <property type="entry name" value="PRK00913.3-5"/>
    <property type="match status" value="1"/>
</dbReference>
<feature type="active site" evidence="7">
    <location>
        <position position="331"/>
    </location>
</feature>
<dbReference type="CDD" id="cd00433">
    <property type="entry name" value="Peptidase_M17"/>
    <property type="match status" value="1"/>
</dbReference>
<accession>A0A9W6LMH3</accession>
<dbReference type="EC" id="3.4.11.1" evidence="7"/>
<sequence length="475" mass="52076">MNFNVIKHMNKSYDKNLMLYFEGEIEPCRCISEENMILVNEVLKKNEFTGKEGEKAEVSILQGGKLLNLIYLGAGRKEEFNPEVLRRVVFKALKGEKGDILISADDSELLLTDALAEVACYLNYDFDKYKEKKEEKVINLDLFKPEGEETGDEGVVLGEAVCITRDLINEPANVIYPESLAEITRELGERYGFLVDVKDEEEIEALGMVSYLSVARAAEKRPKLILMRYMGDPSNPEEISGLIGKGLTYDTGGLSLKPTDGMVGMKSDMGGAATVIGAMTAVARMKVRKNIVAVVAACENSIGGNAYRPGDVIGSMNGKSIEVTNTDAEGRLTLIDAITYAIRNEKVSEVIDVATLTGGVIVALGFDATGTFTNTDEMYEKIEGASGDYGELVWRMPLFDKYKEILKSDIADLVNSGGRWASAASAAKFLEEFVEGKPWMHLDIAGTSFAKKAEDYYPKGGTGRVVRAIYGYFKG</sequence>
<dbReference type="HAMAP" id="MF_00181">
    <property type="entry name" value="Cytosol_peptidase_M17"/>
    <property type="match status" value="1"/>
</dbReference>
<evidence type="ECO:0000313" key="10">
    <source>
        <dbReference type="Proteomes" id="UP001144471"/>
    </source>
</evidence>
<name>A0A9W6LMH3_9FUSO</name>
<feature type="binding site" evidence="7">
    <location>
        <position position="329"/>
    </location>
    <ligand>
        <name>Mn(2+)</name>
        <dbReference type="ChEBI" id="CHEBI:29035"/>
        <label>1</label>
    </ligand>
</feature>
<dbReference type="GO" id="GO:0005737">
    <property type="term" value="C:cytoplasm"/>
    <property type="evidence" value="ECO:0007669"/>
    <property type="project" value="UniProtKB-SubCell"/>
</dbReference>
<evidence type="ECO:0000259" key="8">
    <source>
        <dbReference type="PROSITE" id="PS00631"/>
    </source>
</evidence>
<dbReference type="InterPro" id="IPR043472">
    <property type="entry name" value="Macro_dom-like"/>
</dbReference>
<feature type="binding site" evidence="7">
    <location>
        <position position="250"/>
    </location>
    <ligand>
        <name>Mn(2+)</name>
        <dbReference type="ChEBI" id="CHEBI:29035"/>
        <label>2</label>
    </ligand>
</feature>
<dbReference type="InterPro" id="IPR023042">
    <property type="entry name" value="Peptidase_M17_leu_NH2_pept"/>
</dbReference>
<evidence type="ECO:0000256" key="1">
    <source>
        <dbReference type="ARBA" id="ARBA00000135"/>
    </source>
</evidence>
<comment type="catalytic activity">
    <reaction evidence="1 7">
        <text>Release of an N-terminal amino acid, Xaa-|-Yaa-, in which Xaa is preferably Leu, but may be other amino acids including Pro although not Arg or Lys, and Yaa may be Pro. Amino acid amides and methyl esters are also readily hydrolyzed, but rates on arylamides are exceedingly low.</text>
        <dbReference type="EC" id="3.4.11.1"/>
    </reaction>
</comment>
<evidence type="ECO:0000256" key="6">
    <source>
        <dbReference type="ARBA" id="ARBA00022801"/>
    </source>
</evidence>
<reference evidence="9" key="1">
    <citation type="submission" date="2022-12" db="EMBL/GenBank/DDBJ databases">
        <title>Reference genome sequencing for broad-spectrum identification of bacterial and archaeal isolates by mass spectrometry.</title>
        <authorList>
            <person name="Sekiguchi Y."/>
            <person name="Tourlousse D.M."/>
        </authorList>
    </citation>
    <scope>NUCLEOTIDE SEQUENCE</scope>
    <source>
        <strain evidence="9">10succ1</strain>
    </source>
</reference>
<dbReference type="Gene3D" id="3.40.630.10">
    <property type="entry name" value="Zn peptidases"/>
    <property type="match status" value="1"/>
</dbReference>
<comment type="function">
    <text evidence="7">Presumably involved in the processing and regular turnover of intracellular proteins. Catalyzes the removal of unsubstituted N-terminal amino acids from various peptides.</text>
</comment>
<comment type="subcellular location">
    <subcellularLocation>
        <location evidence="7">Cytoplasm</location>
    </subcellularLocation>
</comment>
<dbReference type="PROSITE" id="PS00631">
    <property type="entry name" value="CYTOSOL_AP"/>
    <property type="match status" value="1"/>
</dbReference>
<proteinExistence type="inferred from homology"/>
<dbReference type="InterPro" id="IPR008283">
    <property type="entry name" value="Peptidase_M17_N"/>
</dbReference>
<dbReference type="GO" id="GO:0070006">
    <property type="term" value="F:metalloaminopeptidase activity"/>
    <property type="evidence" value="ECO:0007669"/>
    <property type="project" value="InterPro"/>
</dbReference>
<dbReference type="RefSeq" id="WP_281833077.1">
    <property type="nucleotide sequence ID" value="NZ_BSDY01000002.1"/>
</dbReference>
<evidence type="ECO:0000256" key="4">
    <source>
        <dbReference type="ARBA" id="ARBA00022438"/>
    </source>
</evidence>
<dbReference type="PRINTS" id="PR00481">
    <property type="entry name" value="LAMNOPPTDASE"/>
</dbReference>
<keyword evidence="4 7" id="KW-0031">Aminopeptidase</keyword>
<dbReference type="SUPFAM" id="SSF53187">
    <property type="entry name" value="Zn-dependent exopeptidases"/>
    <property type="match status" value="1"/>
</dbReference>
<evidence type="ECO:0000313" key="9">
    <source>
        <dbReference type="EMBL" id="GLI54920.1"/>
    </source>
</evidence>
<feature type="binding site" evidence="7">
    <location>
        <position position="250"/>
    </location>
    <ligand>
        <name>Mn(2+)</name>
        <dbReference type="ChEBI" id="CHEBI:29035"/>
        <label>1</label>
    </ligand>
</feature>
<dbReference type="Proteomes" id="UP001144471">
    <property type="component" value="Unassembled WGS sequence"/>
</dbReference>
<keyword evidence="10" id="KW-1185">Reference proteome</keyword>
<evidence type="ECO:0000256" key="7">
    <source>
        <dbReference type="HAMAP-Rule" id="MF_00181"/>
    </source>
</evidence>
<dbReference type="GO" id="GO:0030145">
    <property type="term" value="F:manganese ion binding"/>
    <property type="evidence" value="ECO:0007669"/>
    <property type="project" value="UniProtKB-UniRule"/>
</dbReference>
<keyword evidence="7" id="KW-0479">Metal-binding</keyword>
<protein>
    <recommendedName>
        <fullName evidence="7">Probable cytosol aminopeptidase</fullName>
        <ecNumber evidence="7">3.4.11.1</ecNumber>
    </recommendedName>
    <alternativeName>
        <fullName evidence="7">Leucine aminopeptidase</fullName>
        <shortName evidence="7">LAP</shortName>
        <ecNumber evidence="7">3.4.11.10</ecNumber>
    </alternativeName>
    <alternativeName>
        <fullName evidence="7">Leucyl aminopeptidase</fullName>
    </alternativeName>
</protein>
<comment type="cofactor">
    <cofactor evidence="7">
        <name>Mn(2+)</name>
        <dbReference type="ChEBI" id="CHEBI:29035"/>
    </cofactor>
    <text evidence="7">Binds 2 manganese ions per subunit.</text>
</comment>
<keyword evidence="7" id="KW-0963">Cytoplasm</keyword>
<evidence type="ECO:0000256" key="3">
    <source>
        <dbReference type="ARBA" id="ARBA00009528"/>
    </source>
</evidence>
<feature type="binding site" evidence="7">
    <location>
        <position position="329"/>
    </location>
    <ligand>
        <name>Mn(2+)</name>
        <dbReference type="ChEBI" id="CHEBI:29035"/>
        <label>2</label>
    </ligand>
</feature>